<dbReference type="Gramene" id="CDF37067">
    <property type="protein sequence ID" value="CDF37067"/>
    <property type="gene ID" value="CHC_T00005247001"/>
</dbReference>
<dbReference type="AlphaFoldDB" id="R7QEY0"/>
<proteinExistence type="predicted"/>
<dbReference type="RefSeq" id="XP_005716886.1">
    <property type="nucleotide sequence ID" value="XM_005716829.1"/>
</dbReference>
<accession>R7QEY0</accession>
<gene>
    <name evidence="1" type="ORF">CHC_T00005247001</name>
</gene>
<sequence>MNCSNIGANEITVNVEQKAYETLRYRFHTVCICSFFHITFNV</sequence>
<dbReference type="KEGG" id="ccp:CHC_T00005247001"/>
<protein>
    <submittedName>
        <fullName evidence="1">Uncharacterized protein</fullName>
    </submittedName>
</protein>
<name>R7QEY0_CHOCR</name>
<dbReference type="Proteomes" id="UP000012073">
    <property type="component" value="Unassembled WGS sequence"/>
</dbReference>
<dbReference type="GeneID" id="17324597"/>
<organism evidence="1 2">
    <name type="scientific">Chondrus crispus</name>
    <name type="common">Carrageen Irish moss</name>
    <name type="synonym">Polymorpha crispa</name>
    <dbReference type="NCBI Taxonomy" id="2769"/>
    <lineage>
        <taxon>Eukaryota</taxon>
        <taxon>Rhodophyta</taxon>
        <taxon>Florideophyceae</taxon>
        <taxon>Rhodymeniophycidae</taxon>
        <taxon>Gigartinales</taxon>
        <taxon>Gigartinaceae</taxon>
        <taxon>Chondrus</taxon>
    </lineage>
</organism>
<evidence type="ECO:0000313" key="1">
    <source>
        <dbReference type="EMBL" id="CDF37067.1"/>
    </source>
</evidence>
<dbReference type="EMBL" id="HG001812">
    <property type="protein sequence ID" value="CDF37067.1"/>
    <property type="molecule type" value="Genomic_DNA"/>
</dbReference>
<reference evidence="2" key="1">
    <citation type="journal article" date="2013" name="Proc. Natl. Acad. Sci. U.S.A.">
        <title>Genome structure and metabolic features in the red seaweed Chondrus crispus shed light on evolution of the Archaeplastida.</title>
        <authorList>
            <person name="Collen J."/>
            <person name="Porcel B."/>
            <person name="Carre W."/>
            <person name="Ball S.G."/>
            <person name="Chaparro C."/>
            <person name="Tonon T."/>
            <person name="Barbeyron T."/>
            <person name="Michel G."/>
            <person name="Noel B."/>
            <person name="Valentin K."/>
            <person name="Elias M."/>
            <person name="Artiguenave F."/>
            <person name="Arun A."/>
            <person name="Aury J.M."/>
            <person name="Barbosa-Neto J.F."/>
            <person name="Bothwell J.H."/>
            <person name="Bouget F.Y."/>
            <person name="Brillet L."/>
            <person name="Cabello-Hurtado F."/>
            <person name="Capella-Gutierrez S."/>
            <person name="Charrier B."/>
            <person name="Cladiere L."/>
            <person name="Cock J.M."/>
            <person name="Coelho S.M."/>
            <person name="Colleoni C."/>
            <person name="Czjzek M."/>
            <person name="Da Silva C."/>
            <person name="Delage L."/>
            <person name="Denoeud F."/>
            <person name="Deschamps P."/>
            <person name="Dittami S.M."/>
            <person name="Gabaldon T."/>
            <person name="Gachon C.M."/>
            <person name="Groisillier A."/>
            <person name="Herve C."/>
            <person name="Jabbari K."/>
            <person name="Katinka M."/>
            <person name="Kloareg B."/>
            <person name="Kowalczyk N."/>
            <person name="Labadie K."/>
            <person name="Leblanc C."/>
            <person name="Lopez P.J."/>
            <person name="McLachlan D.H."/>
            <person name="Meslet-Cladiere L."/>
            <person name="Moustafa A."/>
            <person name="Nehr Z."/>
            <person name="Nyvall Collen P."/>
            <person name="Panaud O."/>
            <person name="Partensky F."/>
            <person name="Poulain J."/>
            <person name="Rensing S.A."/>
            <person name="Rousvoal S."/>
            <person name="Samson G."/>
            <person name="Symeonidi A."/>
            <person name="Weissenbach J."/>
            <person name="Zambounis A."/>
            <person name="Wincker P."/>
            <person name="Boyen C."/>
        </authorList>
    </citation>
    <scope>NUCLEOTIDE SEQUENCE [LARGE SCALE GENOMIC DNA]</scope>
    <source>
        <strain evidence="2">cv. Stackhouse</strain>
    </source>
</reference>
<keyword evidence="2" id="KW-1185">Reference proteome</keyword>
<evidence type="ECO:0000313" key="2">
    <source>
        <dbReference type="Proteomes" id="UP000012073"/>
    </source>
</evidence>